<evidence type="ECO:0000256" key="2">
    <source>
        <dbReference type="ARBA" id="ARBA00023125"/>
    </source>
</evidence>
<sequence length="152" mass="16492">MQDITTEQATFAGVLLLANRMQTHFDAQIEELTLKQWLALTIMAHLPQPISSTALVAKALDTSHQNATKLVTALAQKGFIELAPSPADGRAKQASLTPRADDYFTTHSDFGEQTLAHLFADVTPDDLEACLRTLRAMSAAITDEPLTPESTT</sequence>
<dbReference type="RefSeq" id="WP_142092763.1">
    <property type="nucleotide sequence ID" value="NZ_BAAAMD010000001.1"/>
</dbReference>
<evidence type="ECO:0000313" key="5">
    <source>
        <dbReference type="EMBL" id="TQL62987.1"/>
    </source>
</evidence>
<dbReference type="InterPro" id="IPR039422">
    <property type="entry name" value="MarR/SlyA-like"/>
</dbReference>
<evidence type="ECO:0000256" key="3">
    <source>
        <dbReference type="ARBA" id="ARBA00023163"/>
    </source>
</evidence>
<proteinExistence type="predicted"/>
<comment type="caution">
    <text evidence="5">The sequence shown here is derived from an EMBL/GenBank/DDBJ whole genome shotgun (WGS) entry which is preliminary data.</text>
</comment>
<evidence type="ECO:0000313" key="6">
    <source>
        <dbReference type="Proteomes" id="UP000316196"/>
    </source>
</evidence>
<protein>
    <submittedName>
        <fullName evidence="5">MarR family transcriptional regulator for hemolysin</fullName>
    </submittedName>
</protein>
<dbReference type="GO" id="GO:0003677">
    <property type="term" value="F:DNA binding"/>
    <property type="evidence" value="ECO:0007669"/>
    <property type="project" value="UniProtKB-KW"/>
</dbReference>
<dbReference type="PANTHER" id="PTHR33164:SF43">
    <property type="entry name" value="HTH-TYPE TRANSCRIPTIONAL REPRESSOR YETL"/>
    <property type="match status" value="1"/>
</dbReference>
<dbReference type="Gene3D" id="1.10.10.10">
    <property type="entry name" value="Winged helix-like DNA-binding domain superfamily/Winged helix DNA-binding domain"/>
    <property type="match status" value="1"/>
</dbReference>
<reference evidence="5 6" key="1">
    <citation type="submission" date="2019-06" db="EMBL/GenBank/DDBJ databases">
        <title>Sequencing the genomes of 1000 actinobacteria strains.</title>
        <authorList>
            <person name="Klenk H.-P."/>
        </authorList>
    </citation>
    <scope>NUCLEOTIDE SEQUENCE [LARGE SCALE GENOMIC DNA]</scope>
    <source>
        <strain evidence="5 6">DSM 8251</strain>
    </source>
</reference>
<dbReference type="SUPFAM" id="SSF46785">
    <property type="entry name" value="Winged helix' DNA-binding domain"/>
    <property type="match status" value="1"/>
</dbReference>
<dbReference type="GO" id="GO:0006950">
    <property type="term" value="P:response to stress"/>
    <property type="evidence" value="ECO:0007669"/>
    <property type="project" value="TreeGrafter"/>
</dbReference>
<dbReference type="InterPro" id="IPR036388">
    <property type="entry name" value="WH-like_DNA-bd_sf"/>
</dbReference>
<evidence type="ECO:0000259" key="4">
    <source>
        <dbReference type="PROSITE" id="PS50995"/>
    </source>
</evidence>
<gene>
    <name evidence="5" type="ORF">FB460_0784</name>
</gene>
<dbReference type="InterPro" id="IPR023187">
    <property type="entry name" value="Tscrpt_reg_MarR-type_CS"/>
</dbReference>
<keyword evidence="6" id="KW-1185">Reference proteome</keyword>
<dbReference type="PROSITE" id="PS50995">
    <property type="entry name" value="HTH_MARR_2"/>
    <property type="match status" value="1"/>
</dbReference>
<dbReference type="InterPro" id="IPR036390">
    <property type="entry name" value="WH_DNA-bd_sf"/>
</dbReference>
<organism evidence="5 6">
    <name type="scientific">Propioniferax innocua</name>
    <dbReference type="NCBI Taxonomy" id="1753"/>
    <lineage>
        <taxon>Bacteria</taxon>
        <taxon>Bacillati</taxon>
        <taxon>Actinomycetota</taxon>
        <taxon>Actinomycetes</taxon>
        <taxon>Propionibacteriales</taxon>
        <taxon>Propionibacteriaceae</taxon>
        <taxon>Propioniferax</taxon>
    </lineage>
</organism>
<name>A0A542ZRN3_9ACTN</name>
<dbReference type="InterPro" id="IPR000835">
    <property type="entry name" value="HTH_MarR-typ"/>
</dbReference>
<keyword evidence="2" id="KW-0238">DNA-binding</keyword>
<dbReference type="Proteomes" id="UP000316196">
    <property type="component" value="Unassembled WGS sequence"/>
</dbReference>
<keyword evidence="3" id="KW-0804">Transcription</keyword>
<feature type="domain" description="HTH marR-type" evidence="4">
    <location>
        <begin position="1"/>
        <end position="139"/>
    </location>
</feature>
<keyword evidence="1" id="KW-0805">Transcription regulation</keyword>
<dbReference type="GO" id="GO:0003700">
    <property type="term" value="F:DNA-binding transcription factor activity"/>
    <property type="evidence" value="ECO:0007669"/>
    <property type="project" value="InterPro"/>
</dbReference>
<accession>A0A542ZRN3</accession>
<dbReference type="OrthoDB" id="122135at2"/>
<evidence type="ECO:0000256" key="1">
    <source>
        <dbReference type="ARBA" id="ARBA00023015"/>
    </source>
</evidence>
<dbReference type="PROSITE" id="PS01117">
    <property type="entry name" value="HTH_MARR_1"/>
    <property type="match status" value="1"/>
</dbReference>
<dbReference type="Pfam" id="PF12802">
    <property type="entry name" value="MarR_2"/>
    <property type="match status" value="1"/>
</dbReference>
<dbReference type="SMART" id="SM00347">
    <property type="entry name" value="HTH_MARR"/>
    <property type="match status" value="1"/>
</dbReference>
<dbReference type="EMBL" id="VFOR01000001">
    <property type="protein sequence ID" value="TQL62987.1"/>
    <property type="molecule type" value="Genomic_DNA"/>
</dbReference>
<dbReference type="PANTHER" id="PTHR33164">
    <property type="entry name" value="TRANSCRIPTIONAL REGULATOR, MARR FAMILY"/>
    <property type="match status" value="1"/>
</dbReference>
<dbReference type="AlphaFoldDB" id="A0A542ZRN3"/>